<accession>A0A0B7N0I1</accession>
<dbReference type="SUPFAM" id="SSF56672">
    <property type="entry name" value="DNA/RNA polymerases"/>
    <property type="match status" value="1"/>
</dbReference>
<dbReference type="InterPro" id="IPR043502">
    <property type="entry name" value="DNA/RNA_pol_sf"/>
</dbReference>
<evidence type="ECO:0000313" key="1">
    <source>
        <dbReference type="EMBL" id="CEP08995.1"/>
    </source>
</evidence>
<dbReference type="Proteomes" id="UP000054107">
    <property type="component" value="Unassembled WGS sequence"/>
</dbReference>
<reference evidence="1 2" key="1">
    <citation type="submission" date="2014-09" db="EMBL/GenBank/DDBJ databases">
        <authorList>
            <person name="Ellenberger Sabrina"/>
        </authorList>
    </citation>
    <scope>NUCLEOTIDE SEQUENCE [LARGE SCALE GENOMIC DNA]</scope>
    <source>
        <strain evidence="1 2">CBS 412.66</strain>
    </source>
</reference>
<dbReference type="EMBL" id="LN720832">
    <property type="protein sequence ID" value="CEP08995.1"/>
    <property type="molecule type" value="Genomic_DNA"/>
</dbReference>
<organism evidence="1 2">
    <name type="scientific">Parasitella parasitica</name>
    <dbReference type="NCBI Taxonomy" id="35722"/>
    <lineage>
        <taxon>Eukaryota</taxon>
        <taxon>Fungi</taxon>
        <taxon>Fungi incertae sedis</taxon>
        <taxon>Mucoromycota</taxon>
        <taxon>Mucoromycotina</taxon>
        <taxon>Mucoromycetes</taxon>
        <taxon>Mucorales</taxon>
        <taxon>Mucorineae</taxon>
        <taxon>Mucoraceae</taxon>
        <taxon>Parasitella</taxon>
    </lineage>
</organism>
<evidence type="ECO:0000313" key="2">
    <source>
        <dbReference type="Proteomes" id="UP000054107"/>
    </source>
</evidence>
<name>A0A0B7N0I1_9FUNG</name>
<proteinExistence type="predicted"/>
<gene>
    <name evidence="1" type="primary">PARPA_02416.1 scaffold 4383</name>
</gene>
<dbReference type="AlphaFoldDB" id="A0A0B7N0I1"/>
<feature type="non-terminal residue" evidence="1">
    <location>
        <position position="1"/>
    </location>
</feature>
<sequence>IHVNINGHISSEFIPQHRGIRQGDPISPLLFNIAFDPFLRSIQQNSAFKGFNLPHEAPPHDELDDLADAFNNLYLQPTTTHYTMNTITNTLQNLTLDPPSPTDANQVKILAYADDTLLFHSQAGLWDNGIHTLLRTTLLIGMTAPHPHLSFILDILFVLALRNEMLPSNKCMILFAIPLIYTHNGMSLFVAG</sequence>
<protein>
    <submittedName>
        <fullName evidence="1">Uncharacterized protein</fullName>
    </submittedName>
</protein>
<dbReference type="OrthoDB" id="8063823at2759"/>
<keyword evidence="2" id="KW-1185">Reference proteome</keyword>